<evidence type="ECO:0000256" key="5">
    <source>
        <dbReference type="PROSITE-ProRule" id="PRU00520"/>
    </source>
</evidence>
<keyword evidence="9" id="KW-1185">Reference proteome</keyword>
<evidence type="ECO:0000256" key="3">
    <source>
        <dbReference type="ARBA" id="ARBA00022801"/>
    </source>
</evidence>
<feature type="domain" description="Acylphosphatase-like" evidence="7">
    <location>
        <begin position="6"/>
        <end position="97"/>
    </location>
</feature>
<dbReference type="VEuPathDB" id="PiroplasmaDB:BOVATA_016530"/>
<dbReference type="Pfam" id="PF00708">
    <property type="entry name" value="Acylphosphatase"/>
    <property type="match status" value="1"/>
</dbReference>
<evidence type="ECO:0000313" key="8">
    <source>
        <dbReference type="EMBL" id="GBE60160.1"/>
    </source>
</evidence>
<dbReference type="InterPro" id="IPR001792">
    <property type="entry name" value="Acylphosphatase-like_dom"/>
</dbReference>
<evidence type="ECO:0000313" key="9">
    <source>
        <dbReference type="Proteomes" id="UP000236319"/>
    </source>
</evidence>
<dbReference type="InterPro" id="IPR020456">
    <property type="entry name" value="Acylphosphatase"/>
</dbReference>
<dbReference type="InterPro" id="IPR017968">
    <property type="entry name" value="Acylphosphatase_CS"/>
</dbReference>
<reference evidence="8 9" key="1">
    <citation type="journal article" date="2017" name="BMC Genomics">
        <title>Whole-genome assembly of Babesia ovata and comparative genomics between closely related pathogens.</title>
        <authorList>
            <person name="Yamagishi J."/>
            <person name="Asada M."/>
            <person name="Hakimi H."/>
            <person name="Tanaka T.Q."/>
            <person name="Sugimoto C."/>
            <person name="Kawazu S."/>
        </authorList>
    </citation>
    <scope>NUCLEOTIDE SEQUENCE [LARGE SCALE GENOMIC DNA]</scope>
    <source>
        <strain evidence="8 9">Miyake</strain>
    </source>
</reference>
<dbReference type="PRINTS" id="PR00112">
    <property type="entry name" value="ACYLPHPHTASE"/>
</dbReference>
<name>A0A2H6KAZ5_9APIC</name>
<evidence type="ECO:0000256" key="4">
    <source>
        <dbReference type="ARBA" id="ARBA00047645"/>
    </source>
</evidence>
<evidence type="ECO:0000256" key="1">
    <source>
        <dbReference type="ARBA" id="ARBA00005614"/>
    </source>
</evidence>
<dbReference type="GeneID" id="39873930"/>
<dbReference type="InterPro" id="IPR036046">
    <property type="entry name" value="Acylphosphatase-like_dom_sf"/>
</dbReference>
<dbReference type="Gene3D" id="3.30.70.100">
    <property type="match status" value="1"/>
</dbReference>
<dbReference type="Proteomes" id="UP000236319">
    <property type="component" value="Unassembled WGS sequence"/>
</dbReference>
<dbReference type="PANTHER" id="PTHR10029:SF3">
    <property type="entry name" value="ACYLPHOSPHATASE-RELATED"/>
    <property type="match status" value="1"/>
</dbReference>
<dbReference type="PROSITE" id="PS00150">
    <property type="entry name" value="ACYLPHOSPHATASE_1"/>
    <property type="match status" value="1"/>
</dbReference>
<comment type="caution">
    <text evidence="8">The sequence shown here is derived from an EMBL/GenBank/DDBJ whole genome shotgun (WGS) entry which is preliminary data.</text>
</comment>
<proteinExistence type="inferred from homology"/>
<evidence type="ECO:0000256" key="6">
    <source>
        <dbReference type="RuleBase" id="RU004168"/>
    </source>
</evidence>
<protein>
    <recommendedName>
        <fullName evidence="2 5">acylphosphatase</fullName>
        <ecNumber evidence="2 5">3.6.1.7</ecNumber>
    </recommendedName>
</protein>
<dbReference type="SUPFAM" id="SSF54975">
    <property type="entry name" value="Acylphosphatase/BLUF domain-like"/>
    <property type="match status" value="1"/>
</dbReference>
<feature type="active site" evidence="5">
    <location>
        <position position="39"/>
    </location>
</feature>
<comment type="similarity">
    <text evidence="1 6">Belongs to the acylphosphatase family.</text>
</comment>
<feature type="active site" evidence="5">
    <location>
        <position position="21"/>
    </location>
</feature>
<dbReference type="OrthoDB" id="7961613at2759"/>
<accession>A0A2H6KAZ5</accession>
<evidence type="ECO:0000256" key="2">
    <source>
        <dbReference type="ARBA" id="ARBA00012150"/>
    </source>
</evidence>
<dbReference type="EC" id="3.6.1.7" evidence="2 5"/>
<dbReference type="RefSeq" id="XP_028866403.1">
    <property type="nucleotide sequence ID" value="XM_029010570.1"/>
</dbReference>
<dbReference type="EMBL" id="BDSA01000002">
    <property type="protein sequence ID" value="GBE60160.1"/>
    <property type="molecule type" value="Genomic_DNA"/>
</dbReference>
<dbReference type="GO" id="GO:0003998">
    <property type="term" value="F:acylphosphatase activity"/>
    <property type="evidence" value="ECO:0007669"/>
    <property type="project" value="UniProtKB-EC"/>
</dbReference>
<comment type="catalytic activity">
    <reaction evidence="4 5">
        <text>an acyl phosphate + H2O = a carboxylate + phosphate + H(+)</text>
        <dbReference type="Rhea" id="RHEA:14965"/>
        <dbReference type="ChEBI" id="CHEBI:15377"/>
        <dbReference type="ChEBI" id="CHEBI:15378"/>
        <dbReference type="ChEBI" id="CHEBI:29067"/>
        <dbReference type="ChEBI" id="CHEBI:43474"/>
        <dbReference type="ChEBI" id="CHEBI:59918"/>
        <dbReference type="EC" id="3.6.1.7"/>
    </reaction>
</comment>
<sequence length="97" mass="10843">MSSVFCAKFRVSGRVQGVFFRKFTKEAADRLGIKGFVRNESDGTVTGEGQSHSLSSMNDFRHFLEKVGSPKSEILSCDFTMTEKSGDLDYSSFDIIR</sequence>
<dbReference type="AlphaFoldDB" id="A0A2H6KAZ5"/>
<gene>
    <name evidence="8" type="ORF">BOVATA_016530</name>
</gene>
<keyword evidence="3 5" id="KW-0378">Hydrolase</keyword>
<evidence type="ECO:0000259" key="7">
    <source>
        <dbReference type="PROSITE" id="PS51160"/>
    </source>
</evidence>
<organism evidence="8 9">
    <name type="scientific">Babesia ovata</name>
    <dbReference type="NCBI Taxonomy" id="189622"/>
    <lineage>
        <taxon>Eukaryota</taxon>
        <taxon>Sar</taxon>
        <taxon>Alveolata</taxon>
        <taxon>Apicomplexa</taxon>
        <taxon>Aconoidasida</taxon>
        <taxon>Piroplasmida</taxon>
        <taxon>Babesiidae</taxon>
        <taxon>Babesia</taxon>
    </lineage>
</organism>
<dbReference type="PANTHER" id="PTHR10029">
    <property type="entry name" value="ACYLPHOSPHATASE"/>
    <property type="match status" value="1"/>
</dbReference>
<dbReference type="PROSITE" id="PS51160">
    <property type="entry name" value="ACYLPHOSPHATASE_3"/>
    <property type="match status" value="1"/>
</dbReference>